<dbReference type="Proteomes" id="UP000039660">
    <property type="component" value="Unassembled WGS sequence"/>
</dbReference>
<dbReference type="SUPFAM" id="SSF53850">
    <property type="entry name" value="Periplasmic binding protein-like II"/>
    <property type="match status" value="1"/>
</dbReference>
<dbReference type="RefSeq" id="WP_046633951.1">
    <property type="nucleotide sequence ID" value="NZ_CCRK01000004.1"/>
</dbReference>
<dbReference type="Gene3D" id="3.40.190.10">
    <property type="entry name" value="Periplasmic binding protein-like II"/>
    <property type="match status" value="2"/>
</dbReference>
<evidence type="ECO:0000256" key="1">
    <source>
        <dbReference type="ARBA" id="ARBA00022729"/>
    </source>
</evidence>
<protein>
    <submittedName>
        <fullName evidence="4">Putative polyamine ABC transporter, periplasmic polyamine-binding protein</fullName>
    </submittedName>
</protein>
<feature type="signal peptide" evidence="3">
    <location>
        <begin position="1"/>
        <end position="22"/>
    </location>
</feature>
<evidence type="ECO:0000256" key="3">
    <source>
        <dbReference type="SAM" id="SignalP"/>
    </source>
</evidence>
<evidence type="ECO:0000313" key="5">
    <source>
        <dbReference type="Proteomes" id="UP000039660"/>
    </source>
</evidence>
<reference evidence="4 5" key="1">
    <citation type="submission" date="2014-08" db="EMBL/GenBank/DDBJ databases">
        <authorList>
            <person name="Chen Y.-H."/>
        </authorList>
    </citation>
    <scope>NUCLEOTIDE SEQUENCE [LARGE SCALE GENOMIC DNA]</scope>
</reference>
<dbReference type="AlphaFoldDB" id="A0A0T7GKJ2"/>
<keyword evidence="2" id="KW-0574">Periplasm</keyword>
<evidence type="ECO:0000256" key="2">
    <source>
        <dbReference type="ARBA" id="ARBA00022764"/>
    </source>
</evidence>
<accession>A0A0T7GKJ2</accession>
<gene>
    <name evidence="4" type="ORF">NGAL_HAMBI1189_20920</name>
</gene>
<proteinExistence type="predicted"/>
<sequence length="355" mass="39611">MSKQNWKRTAATIAFAATLAGAAPVVAQELEDQVVIATTGGLMGNSLAKYFYEPFAKAKDVEVVPVAIEVPDQWARSEAMMRTGNVEFDIVTATGPDLVARTSMLEKIDCSKLPNIQKFGVSDACTEYGVVRTTGGMLINYNTEVFKNKAPKTWADFWNVKDFPGPRGLPDTGDRDWWVPVAALLADGVKPEELFPMDLDRAYKKLDEIRPHVAVWWKTGDQVQQIMRNKEVVMTMSYSGRALAVVKEGAPVAMSWDGAIRDTGYMSILKGAPDKNAALAYLDFFYANAQAHVPFMRDVNYATGSKTVYDQLSADEAKLFATSPENYPKLIKPNFKWIGDNRDKLRQRWTAWLTR</sequence>
<dbReference type="PANTHER" id="PTHR30222">
    <property type="entry name" value="SPERMIDINE/PUTRESCINE-BINDING PERIPLASMIC PROTEIN"/>
    <property type="match status" value="1"/>
</dbReference>
<organism evidence="4 5">
    <name type="scientific">Neorhizobium galegae bv. officinalis</name>
    <dbReference type="NCBI Taxonomy" id="323656"/>
    <lineage>
        <taxon>Bacteria</taxon>
        <taxon>Pseudomonadati</taxon>
        <taxon>Pseudomonadota</taxon>
        <taxon>Alphaproteobacteria</taxon>
        <taxon>Hyphomicrobiales</taxon>
        <taxon>Rhizobiaceae</taxon>
        <taxon>Rhizobium/Agrobacterium group</taxon>
        <taxon>Neorhizobium</taxon>
    </lineage>
</organism>
<dbReference type="InterPro" id="IPR006059">
    <property type="entry name" value="SBP"/>
</dbReference>
<dbReference type="Pfam" id="PF13416">
    <property type="entry name" value="SBP_bac_8"/>
    <property type="match status" value="1"/>
</dbReference>
<keyword evidence="1 3" id="KW-0732">Signal</keyword>
<feature type="chain" id="PRO_5006683331" evidence="3">
    <location>
        <begin position="23"/>
        <end position="355"/>
    </location>
</feature>
<name>A0A0T7GKJ2_NEOGA</name>
<dbReference type="PANTHER" id="PTHR30222:SF2">
    <property type="entry name" value="ABC TRANSPORTER SUBSTRATE-BINDING PROTEIN"/>
    <property type="match status" value="1"/>
</dbReference>
<dbReference type="EMBL" id="CCRK01000004">
    <property type="protein sequence ID" value="CDZ47802.1"/>
    <property type="molecule type" value="Genomic_DNA"/>
</dbReference>
<evidence type="ECO:0000313" key="4">
    <source>
        <dbReference type="EMBL" id="CDZ47802.1"/>
    </source>
</evidence>